<accession>A0ACB5T5B5</accession>
<name>A0ACB5T5B5_AMBMO</name>
<reference evidence="1" key="1">
    <citation type="submission" date="2023-04" db="EMBL/GenBank/DDBJ databases">
        <title>Ambrosiozyma monospora NBRC 10751.</title>
        <authorList>
            <person name="Ichikawa N."/>
            <person name="Sato H."/>
            <person name="Tonouchi N."/>
        </authorList>
    </citation>
    <scope>NUCLEOTIDE SEQUENCE</scope>
    <source>
        <strain evidence="1">NBRC 10751</strain>
    </source>
</reference>
<protein>
    <submittedName>
        <fullName evidence="1">Unnamed protein product</fullName>
    </submittedName>
</protein>
<organism evidence="1 2">
    <name type="scientific">Ambrosiozyma monospora</name>
    <name type="common">Yeast</name>
    <name type="synonym">Endomycopsis monosporus</name>
    <dbReference type="NCBI Taxonomy" id="43982"/>
    <lineage>
        <taxon>Eukaryota</taxon>
        <taxon>Fungi</taxon>
        <taxon>Dikarya</taxon>
        <taxon>Ascomycota</taxon>
        <taxon>Saccharomycotina</taxon>
        <taxon>Pichiomycetes</taxon>
        <taxon>Pichiales</taxon>
        <taxon>Pichiaceae</taxon>
        <taxon>Ambrosiozyma</taxon>
    </lineage>
</organism>
<evidence type="ECO:0000313" key="1">
    <source>
        <dbReference type="EMBL" id="GME81582.1"/>
    </source>
</evidence>
<dbReference type="EMBL" id="BSXS01003596">
    <property type="protein sequence ID" value="GME81582.1"/>
    <property type="molecule type" value="Genomic_DNA"/>
</dbReference>
<gene>
    <name evidence="1" type="ORF">Amon02_000503400</name>
</gene>
<keyword evidence="2" id="KW-1185">Reference proteome</keyword>
<proteinExistence type="predicted"/>
<sequence length="363" mass="35364">MRFSVPLIFLAAASSIFAAPVPAPSESVIPSNDFIDVPTATGSYATPSASSSELASTSQEKSFLGSLLGEAISTASQVFGSSKRDLGEDNQISSSSSPSLAYASGVSSGIPTASSVTVATDDAQSKKSWLSGLATGISVLGSVGSVVSGLLGSSSSSSSDSSSSNSSSKKRDLIPSASVSSASSTISDLSSATVSVSVDSGIPTVSSVTVAADDAQSKKSWLSGIATGISVLGSVGSAVSGLLGSSSSSNSNSSSSSKKRDVDSTVSAASPAVSSGVPTASSVTVAADDVQSKKSWLSGIATGISVLGSVGSVVSGLLGSSSSSSSDSSNSSSNSKRDYAAANFAVPSVDIPQPSYIAVTFTA</sequence>
<dbReference type="Proteomes" id="UP001165064">
    <property type="component" value="Unassembled WGS sequence"/>
</dbReference>
<comment type="caution">
    <text evidence="1">The sequence shown here is derived from an EMBL/GenBank/DDBJ whole genome shotgun (WGS) entry which is preliminary data.</text>
</comment>
<evidence type="ECO:0000313" key="2">
    <source>
        <dbReference type="Proteomes" id="UP001165064"/>
    </source>
</evidence>